<evidence type="ECO:0000256" key="2">
    <source>
        <dbReference type="SAM" id="SignalP"/>
    </source>
</evidence>
<comment type="caution">
    <text evidence="3">The sequence shown here is derived from an EMBL/GenBank/DDBJ whole genome shotgun (WGS) entry which is preliminary data.</text>
</comment>
<reference evidence="3 4" key="1">
    <citation type="journal article" date="2017" name="Curr. Biol.">
        <title>Genome architecture and evolution of a unichromosomal asexual nematode.</title>
        <authorList>
            <person name="Fradin H."/>
            <person name="Zegar C."/>
            <person name="Gutwein M."/>
            <person name="Lucas J."/>
            <person name="Kovtun M."/>
            <person name="Corcoran D."/>
            <person name="Baugh L.R."/>
            <person name="Kiontke K."/>
            <person name="Gunsalus K."/>
            <person name="Fitch D.H."/>
            <person name="Piano F."/>
        </authorList>
    </citation>
    <scope>NUCLEOTIDE SEQUENCE [LARGE SCALE GENOMIC DNA]</scope>
    <source>
        <strain evidence="3">PF1309</strain>
    </source>
</reference>
<keyword evidence="2" id="KW-0732">Signal</keyword>
<keyword evidence="4" id="KW-1185">Reference proteome</keyword>
<sequence length="104" mass="11075">MSWKGAPSLSVGALQVIARGRRLRQSGAMILSLLLAAAPLQATPPSPAVTPADPIEADWRTIPDDELLVMTLASGKQVIIRLAPRKTGSRNGAMRPRRSRCPPA</sequence>
<organism evidence="3 4">
    <name type="scientific">Diploscapter pachys</name>
    <dbReference type="NCBI Taxonomy" id="2018661"/>
    <lineage>
        <taxon>Eukaryota</taxon>
        <taxon>Metazoa</taxon>
        <taxon>Ecdysozoa</taxon>
        <taxon>Nematoda</taxon>
        <taxon>Chromadorea</taxon>
        <taxon>Rhabditida</taxon>
        <taxon>Rhabditina</taxon>
        <taxon>Rhabditomorpha</taxon>
        <taxon>Rhabditoidea</taxon>
        <taxon>Rhabditidae</taxon>
        <taxon>Diploscapter</taxon>
    </lineage>
</organism>
<proteinExistence type="predicted"/>
<protein>
    <submittedName>
        <fullName evidence="3">Uncharacterized protein</fullName>
    </submittedName>
</protein>
<name>A0A2A2K256_9BILA</name>
<feature type="region of interest" description="Disordered" evidence="1">
    <location>
        <begin position="84"/>
        <end position="104"/>
    </location>
</feature>
<dbReference type="Proteomes" id="UP000218231">
    <property type="component" value="Unassembled WGS sequence"/>
</dbReference>
<feature type="compositionally biased region" description="Basic residues" evidence="1">
    <location>
        <begin position="95"/>
        <end position="104"/>
    </location>
</feature>
<evidence type="ECO:0000313" key="3">
    <source>
        <dbReference type="EMBL" id="PAV68086.1"/>
    </source>
</evidence>
<evidence type="ECO:0000256" key="1">
    <source>
        <dbReference type="SAM" id="MobiDB-lite"/>
    </source>
</evidence>
<evidence type="ECO:0000313" key="4">
    <source>
        <dbReference type="Proteomes" id="UP000218231"/>
    </source>
</evidence>
<dbReference type="AlphaFoldDB" id="A0A2A2K256"/>
<feature type="signal peptide" evidence="2">
    <location>
        <begin position="1"/>
        <end position="42"/>
    </location>
</feature>
<gene>
    <name evidence="3" type="ORF">WR25_05684</name>
</gene>
<accession>A0A2A2K256</accession>
<dbReference type="EMBL" id="LIAE01009818">
    <property type="protein sequence ID" value="PAV68086.1"/>
    <property type="molecule type" value="Genomic_DNA"/>
</dbReference>
<feature type="chain" id="PRO_5012426214" evidence="2">
    <location>
        <begin position="43"/>
        <end position="104"/>
    </location>
</feature>